<name>A0A645JIC6_9ZZZZ</name>
<comment type="caution">
    <text evidence="1">The sequence shown here is derived from an EMBL/GenBank/DDBJ whole genome shotgun (WGS) entry which is preliminary data.</text>
</comment>
<dbReference type="EMBL" id="VSSQ01133297">
    <property type="protein sequence ID" value="MPN59373.1"/>
    <property type="molecule type" value="Genomic_DNA"/>
</dbReference>
<organism evidence="1">
    <name type="scientific">bioreactor metagenome</name>
    <dbReference type="NCBI Taxonomy" id="1076179"/>
    <lineage>
        <taxon>unclassified sequences</taxon>
        <taxon>metagenomes</taxon>
        <taxon>ecological metagenomes</taxon>
    </lineage>
</organism>
<dbReference type="AlphaFoldDB" id="A0A645JIC6"/>
<gene>
    <name evidence="1" type="ORF">SDC9_207094</name>
</gene>
<evidence type="ECO:0000313" key="1">
    <source>
        <dbReference type="EMBL" id="MPN59373.1"/>
    </source>
</evidence>
<accession>A0A645JIC6</accession>
<sequence length="78" mass="8976">MLRKCQRRLKSEDGVLNGSKDVIQVPEYFVECVSFGVPVGDEPCKEEDTDKGGCRCKFRQERAKIDQKNTADYQYARL</sequence>
<proteinExistence type="predicted"/>
<reference evidence="1" key="1">
    <citation type="submission" date="2019-08" db="EMBL/GenBank/DDBJ databases">
        <authorList>
            <person name="Kucharzyk K."/>
            <person name="Murdoch R.W."/>
            <person name="Higgins S."/>
            <person name="Loffler F."/>
        </authorList>
    </citation>
    <scope>NUCLEOTIDE SEQUENCE</scope>
</reference>
<protein>
    <submittedName>
        <fullName evidence="1">Uncharacterized protein</fullName>
    </submittedName>
</protein>